<gene>
    <name evidence="2" type="ORF">CGC58_04515</name>
</gene>
<evidence type="ECO:0000256" key="1">
    <source>
        <dbReference type="SAM" id="Phobius"/>
    </source>
</evidence>
<organism evidence="2 3">
    <name type="scientific">Capnocytophaga stomatis</name>
    <dbReference type="NCBI Taxonomy" id="1848904"/>
    <lineage>
        <taxon>Bacteria</taxon>
        <taxon>Pseudomonadati</taxon>
        <taxon>Bacteroidota</taxon>
        <taxon>Flavobacteriia</taxon>
        <taxon>Flavobacteriales</taxon>
        <taxon>Flavobacteriaceae</taxon>
        <taxon>Capnocytophaga</taxon>
    </lineage>
</organism>
<dbReference type="EMBL" id="CP022387">
    <property type="protein sequence ID" value="ATA89041.1"/>
    <property type="molecule type" value="Genomic_DNA"/>
</dbReference>
<accession>A0A250FVJ5</accession>
<feature type="transmembrane region" description="Helical" evidence="1">
    <location>
        <begin position="6"/>
        <end position="28"/>
    </location>
</feature>
<keyword evidence="1" id="KW-0472">Membrane</keyword>
<dbReference type="KEGG" id="csto:CGC58_04515"/>
<keyword evidence="1" id="KW-1133">Transmembrane helix</keyword>
<dbReference type="AlphaFoldDB" id="A0A250FVJ5"/>
<sequence>MLKNPYIVTFSTWGVLLLELLIAISVFLSSQRYKQMIFLAAGFFHLFIGVFFGLWSFYFAMLGLLIYILFNSFEFNYGTKIFTKI</sequence>
<reference evidence="3" key="1">
    <citation type="submission" date="2017-06" db="EMBL/GenBank/DDBJ databases">
        <title>Capnocytophaga spp. assemblies.</title>
        <authorList>
            <person name="Gulvik C.A."/>
        </authorList>
    </citation>
    <scope>NUCLEOTIDE SEQUENCE [LARGE SCALE GENOMIC DNA]</scope>
    <source>
        <strain evidence="3">H2177</strain>
    </source>
</reference>
<protein>
    <submittedName>
        <fullName evidence="2">Uncharacterized protein</fullName>
    </submittedName>
</protein>
<dbReference type="Proteomes" id="UP000217348">
    <property type="component" value="Chromosome"/>
</dbReference>
<name>A0A250FVJ5_9FLAO</name>
<feature type="transmembrane region" description="Helical" evidence="1">
    <location>
        <begin position="37"/>
        <end position="70"/>
    </location>
</feature>
<keyword evidence="1" id="KW-0812">Transmembrane</keyword>
<proteinExistence type="predicted"/>
<evidence type="ECO:0000313" key="3">
    <source>
        <dbReference type="Proteomes" id="UP000217348"/>
    </source>
</evidence>
<evidence type="ECO:0000313" key="2">
    <source>
        <dbReference type="EMBL" id="ATA89041.1"/>
    </source>
</evidence>